<organism evidence="1 2">
    <name type="scientific">Chenopodium quinoa</name>
    <name type="common">Quinoa</name>
    <dbReference type="NCBI Taxonomy" id="63459"/>
    <lineage>
        <taxon>Eukaryota</taxon>
        <taxon>Viridiplantae</taxon>
        <taxon>Streptophyta</taxon>
        <taxon>Embryophyta</taxon>
        <taxon>Tracheophyta</taxon>
        <taxon>Spermatophyta</taxon>
        <taxon>Magnoliopsida</taxon>
        <taxon>eudicotyledons</taxon>
        <taxon>Gunneridae</taxon>
        <taxon>Pentapetalae</taxon>
        <taxon>Caryophyllales</taxon>
        <taxon>Chenopodiaceae</taxon>
        <taxon>Chenopodioideae</taxon>
        <taxon>Atripliceae</taxon>
        <taxon>Chenopodium</taxon>
    </lineage>
</organism>
<reference evidence="1" key="2">
    <citation type="submission" date="2021-03" db="UniProtKB">
        <authorList>
            <consortium name="EnsemblPlants"/>
        </authorList>
    </citation>
    <scope>IDENTIFICATION</scope>
</reference>
<proteinExistence type="predicted"/>
<dbReference type="AlphaFoldDB" id="A0A803MAR7"/>
<reference evidence="1" key="1">
    <citation type="journal article" date="2017" name="Nature">
        <title>The genome of Chenopodium quinoa.</title>
        <authorList>
            <person name="Jarvis D.E."/>
            <person name="Ho Y.S."/>
            <person name="Lightfoot D.J."/>
            <person name="Schmoeckel S.M."/>
            <person name="Li B."/>
            <person name="Borm T.J.A."/>
            <person name="Ohyanagi H."/>
            <person name="Mineta K."/>
            <person name="Michell C.T."/>
            <person name="Saber N."/>
            <person name="Kharbatia N.M."/>
            <person name="Rupper R.R."/>
            <person name="Sharp A.R."/>
            <person name="Dally N."/>
            <person name="Boughton B.A."/>
            <person name="Woo Y.H."/>
            <person name="Gao G."/>
            <person name="Schijlen E.G.W.M."/>
            <person name="Guo X."/>
            <person name="Momin A.A."/>
            <person name="Negrao S."/>
            <person name="Al-Babili S."/>
            <person name="Gehring C."/>
            <person name="Roessner U."/>
            <person name="Jung C."/>
            <person name="Murphy K."/>
            <person name="Arold S.T."/>
            <person name="Gojobori T."/>
            <person name="van der Linden C.G."/>
            <person name="van Loo E.N."/>
            <person name="Jellen E.N."/>
            <person name="Maughan P.J."/>
            <person name="Tester M."/>
        </authorList>
    </citation>
    <scope>NUCLEOTIDE SEQUENCE [LARGE SCALE GENOMIC DNA]</scope>
    <source>
        <strain evidence="1">cv. PI 614886</strain>
    </source>
</reference>
<dbReference type="InterPro" id="IPR032675">
    <property type="entry name" value="LRR_dom_sf"/>
</dbReference>
<accession>A0A803MAR7</accession>
<dbReference type="Proteomes" id="UP000596660">
    <property type="component" value="Unplaced"/>
</dbReference>
<dbReference type="PANTHER" id="PTHR48004:SF58">
    <property type="entry name" value="OS01G0162200 PROTEIN"/>
    <property type="match status" value="1"/>
</dbReference>
<dbReference type="Gramene" id="AUR62026184-RA">
    <property type="protein sequence ID" value="AUR62026184-RA:cds"/>
    <property type="gene ID" value="AUR62026184"/>
</dbReference>
<dbReference type="EnsemblPlants" id="AUR62026184-RA">
    <property type="protein sequence ID" value="AUR62026184-RA:cds"/>
    <property type="gene ID" value="AUR62026184"/>
</dbReference>
<dbReference type="Gene3D" id="3.80.10.10">
    <property type="entry name" value="Ribonuclease Inhibitor"/>
    <property type="match status" value="1"/>
</dbReference>
<dbReference type="InterPro" id="IPR052941">
    <property type="entry name" value="StomDev_PlantInt_Reg"/>
</dbReference>
<evidence type="ECO:0000313" key="1">
    <source>
        <dbReference type="EnsemblPlants" id="AUR62026184-RA:cds"/>
    </source>
</evidence>
<protein>
    <submittedName>
        <fullName evidence="1">Uncharacterized protein</fullName>
    </submittedName>
</protein>
<keyword evidence="2" id="KW-1185">Reference proteome</keyword>
<dbReference type="SUPFAM" id="SSF52058">
    <property type="entry name" value="L domain-like"/>
    <property type="match status" value="1"/>
</dbReference>
<name>A0A803MAR7_CHEQI</name>
<dbReference type="PANTHER" id="PTHR48004">
    <property type="entry name" value="OS01G0149700 PROTEIN"/>
    <property type="match status" value="1"/>
</dbReference>
<sequence length="221" mass="25348">MLGSTCYEKKILQTFPSINSLAIEIDNEIKKVSGNSIVNPLTNNVIKSLPLRFIINFRSLFFLINNRWNDMIEDQICAAMKYEQGRPNVVLSAIIIKNYRNTLDYLHNLTKNKEAWVWLTIWRGKEKRADIEEDRGINSQSGNNLTGRIPPQLGHLSSLETMILWYNVFERKIPREFGNLTNLRYLDLAIANLGGEIQAELGGLIQLDTLYLYKNNLGNSS</sequence>
<evidence type="ECO:0000313" key="2">
    <source>
        <dbReference type="Proteomes" id="UP000596660"/>
    </source>
</evidence>